<feature type="transmembrane region" description="Helical" evidence="5">
    <location>
        <begin position="140"/>
        <end position="158"/>
    </location>
</feature>
<keyword evidence="3 5" id="KW-1133">Transmembrane helix</keyword>
<feature type="transmembrane region" description="Helical" evidence="5">
    <location>
        <begin position="219"/>
        <end position="238"/>
    </location>
</feature>
<comment type="subcellular location">
    <subcellularLocation>
        <location evidence="1">Membrane</location>
        <topology evidence="1">Multi-pass membrane protein</topology>
    </subcellularLocation>
</comment>
<dbReference type="AlphaFoldDB" id="A0A2G6KHS6"/>
<dbReference type="InterPro" id="IPR022764">
    <property type="entry name" value="Peptidase_S54_rhomboid_dom"/>
</dbReference>
<evidence type="ECO:0000256" key="4">
    <source>
        <dbReference type="ARBA" id="ARBA00023136"/>
    </source>
</evidence>
<proteinExistence type="predicted"/>
<reference evidence="7 8" key="1">
    <citation type="submission" date="2017-10" db="EMBL/GenBank/DDBJ databases">
        <title>Novel microbial diversity and functional potential in the marine mammal oral microbiome.</title>
        <authorList>
            <person name="Dudek N.K."/>
            <person name="Sun C.L."/>
            <person name="Burstein D."/>
            <person name="Kantor R.S."/>
            <person name="Aliaga Goltsman D.S."/>
            <person name="Bik E.M."/>
            <person name="Thomas B.C."/>
            <person name="Banfield J.F."/>
            <person name="Relman D.A."/>
        </authorList>
    </citation>
    <scope>NUCLEOTIDE SEQUENCE [LARGE SCALE GENOMIC DNA]</scope>
    <source>
        <strain evidence="7">DOLJORAL78_47_16</strain>
    </source>
</reference>
<keyword evidence="4 5" id="KW-0472">Membrane</keyword>
<evidence type="ECO:0000256" key="5">
    <source>
        <dbReference type="SAM" id="Phobius"/>
    </source>
</evidence>
<dbReference type="Proteomes" id="UP000230821">
    <property type="component" value="Unassembled WGS sequence"/>
</dbReference>
<organism evidence="7 8">
    <name type="scientific">candidate division KSB3 bacterium</name>
    <dbReference type="NCBI Taxonomy" id="2044937"/>
    <lineage>
        <taxon>Bacteria</taxon>
        <taxon>candidate division KSB3</taxon>
    </lineage>
</organism>
<feature type="transmembrane region" description="Helical" evidence="5">
    <location>
        <begin position="274"/>
        <end position="294"/>
    </location>
</feature>
<protein>
    <recommendedName>
        <fullName evidence="6">Peptidase S54 rhomboid domain-containing protein</fullName>
    </recommendedName>
</protein>
<dbReference type="GO" id="GO:0016020">
    <property type="term" value="C:membrane"/>
    <property type="evidence" value="ECO:0007669"/>
    <property type="project" value="UniProtKB-SubCell"/>
</dbReference>
<dbReference type="Gene3D" id="1.20.1540.10">
    <property type="entry name" value="Rhomboid-like"/>
    <property type="match status" value="1"/>
</dbReference>
<evidence type="ECO:0000256" key="2">
    <source>
        <dbReference type="ARBA" id="ARBA00022692"/>
    </source>
</evidence>
<dbReference type="InterPro" id="IPR035952">
    <property type="entry name" value="Rhomboid-like_sf"/>
</dbReference>
<evidence type="ECO:0000313" key="7">
    <source>
        <dbReference type="EMBL" id="PIE35204.1"/>
    </source>
</evidence>
<dbReference type="GO" id="GO:0004252">
    <property type="term" value="F:serine-type endopeptidase activity"/>
    <property type="evidence" value="ECO:0007669"/>
    <property type="project" value="InterPro"/>
</dbReference>
<evidence type="ECO:0000259" key="6">
    <source>
        <dbReference type="Pfam" id="PF01694"/>
    </source>
</evidence>
<dbReference type="Pfam" id="PF01694">
    <property type="entry name" value="Rhomboid"/>
    <property type="match status" value="1"/>
</dbReference>
<dbReference type="PANTHER" id="PTHR43066">
    <property type="entry name" value="RHOMBOID-RELATED PROTEIN"/>
    <property type="match status" value="1"/>
</dbReference>
<dbReference type="EMBL" id="PDSK01000054">
    <property type="protein sequence ID" value="PIE35204.1"/>
    <property type="molecule type" value="Genomic_DNA"/>
</dbReference>
<feature type="transmembrane region" description="Helical" evidence="5">
    <location>
        <begin position="190"/>
        <end position="212"/>
    </location>
</feature>
<gene>
    <name evidence="7" type="ORF">CSA56_05160</name>
</gene>
<keyword evidence="2 5" id="KW-0812">Transmembrane</keyword>
<evidence type="ECO:0000313" key="8">
    <source>
        <dbReference type="Proteomes" id="UP000230821"/>
    </source>
</evidence>
<feature type="domain" description="Peptidase S54 rhomboid" evidence="6">
    <location>
        <begin position="125"/>
        <end position="260"/>
    </location>
</feature>
<dbReference type="PANTHER" id="PTHR43066:SF5">
    <property type="entry name" value="RHOMBOID-LIKE PROTEIN 11, CHLOROPLASTIC-RELATED"/>
    <property type="match status" value="1"/>
</dbReference>
<feature type="transmembrane region" description="Helical" evidence="5">
    <location>
        <begin position="165"/>
        <end position="184"/>
    </location>
</feature>
<feature type="transmembrane region" description="Helical" evidence="5">
    <location>
        <begin position="85"/>
        <end position="102"/>
    </location>
</feature>
<evidence type="ECO:0000256" key="1">
    <source>
        <dbReference type="ARBA" id="ARBA00004141"/>
    </source>
</evidence>
<feature type="transmembrane region" description="Helical" evidence="5">
    <location>
        <begin position="244"/>
        <end position="262"/>
    </location>
</feature>
<dbReference type="SUPFAM" id="SSF144091">
    <property type="entry name" value="Rhomboid-like"/>
    <property type="match status" value="1"/>
</dbReference>
<comment type="caution">
    <text evidence="7">The sequence shown here is derived from an EMBL/GenBank/DDBJ whole genome shotgun (WGS) entry which is preliminary data.</text>
</comment>
<name>A0A2G6KHS6_9BACT</name>
<sequence length="296" mass="32228">MITNPQDERLVQSLNSLDQLHISSLVLSAAKIPHRVNCIAADHYEIYVSADYLLRAEYELHSYFQENQNWPPPLPKNDFSPSVKVMAIIVVGCLAIIFGQSGDWAQESIWFSSGAGNAELILQEGQAYRLVTALTLHADIVHLLGNCVLGGILLHFLLHLTGNGLGLFFVLLTSTLANYLNVIAHGDTHSFVGFSTAVFAVIGMLCTISFTLKKVRASLLFFMSVMSGLALLGLLGSSGERTDLGAHFFGLLCGLLTGHFVRLGSFRKARENKLLQGVLVVVSFGLVIGSWQLALQ</sequence>
<evidence type="ECO:0000256" key="3">
    <source>
        <dbReference type="ARBA" id="ARBA00022989"/>
    </source>
</evidence>
<accession>A0A2G6KHS6</accession>